<dbReference type="STRING" id="123320.SAMN06309945_2780"/>
<feature type="active site" description="Charge relay system" evidence="1">
    <location>
        <position position="275"/>
    </location>
</feature>
<feature type="active site" description="Nucleophile" evidence="1">
    <location>
        <position position="189"/>
    </location>
</feature>
<evidence type="ECO:0000256" key="1">
    <source>
        <dbReference type="PIRSR" id="PIRSR639069-1"/>
    </source>
</evidence>
<protein>
    <submittedName>
        <fullName evidence="5">Cephalosporin-C deacetylase</fullName>
    </submittedName>
</protein>
<sequence>MFTDLPEAALREFRSAVSRPDDFDDFWARTLADSRAARAPQTSRPFRSPLTAVEISDLEFSGFGGDRIRAWVIAPAGAADGPPLPAVVEYLGYGAGRGNPLSHLLYASAGFVHVVVDSRGQGAGRGQATGHTPDPHGAGPSFPGKMTAGIEHPDTYYYRRLITDAVLAVDEVRALPIVDAARVGVVGGSQGGALAIAAAALCDDLRAAVAFVPFLSDVMRATTITNENPYAEIAHFLANQRARVEDVATTVAYVDGVNFARRARTPVWYTVALMDPICPPSTVFASFNEYAGPKQITVWPYNGHEGGGIEDRALSLEVFTTALA</sequence>
<organism evidence="5 6">
    <name type="scientific">Okibacterium fritillariae</name>
    <dbReference type="NCBI Taxonomy" id="123320"/>
    <lineage>
        <taxon>Bacteria</taxon>
        <taxon>Bacillati</taxon>
        <taxon>Actinomycetota</taxon>
        <taxon>Actinomycetes</taxon>
        <taxon>Micrococcales</taxon>
        <taxon>Microbacteriaceae</taxon>
        <taxon>Okibacterium</taxon>
    </lineage>
</organism>
<proteinExistence type="predicted"/>
<dbReference type="InterPro" id="IPR039069">
    <property type="entry name" value="CE7"/>
</dbReference>
<feature type="domain" description="Acetyl xylan esterase" evidence="4">
    <location>
        <begin position="2"/>
        <end position="308"/>
    </location>
</feature>
<dbReference type="OrthoDB" id="9770528at2"/>
<evidence type="ECO:0000313" key="5">
    <source>
        <dbReference type="EMBL" id="SKC69280.1"/>
    </source>
</evidence>
<dbReference type="RefSeq" id="WP_079728783.1">
    <property type="nucleotide sequence ID" value="NZ_FUZP01000003.1"/>
</dbReference>
<dbReference type="InterPro" id="IPR029058">
    <property type="entry name" value="AB_hydrolase_fold"/>
</dbReference>
<reference evidence="5 6" key="1">
    <citation type="submission" date="2017-02" db="EMBL/GenBank/DDBJ databases">
        <authorList>
            <person name="Peterson S.W."/>
        </authorList>
    </citation>
    <scope>NUCLEOTIDE SEQUENCE [LARGE SCALE GENOMIC DNA]</scope>
    <source>
        <strain evidence="5 6">VKM Ac-2059</strain>
    </source>
</reference>
<name>A0A1T5L059_9MICO</name>
<dbReference type="SUPFAM" id="SSF53474">
    <property type="entry name" value="alpha/beta-Hydrolases"/>
    <property type="match status" value="1"/>
</dbReference>
<dbReference type="AlphaFoldDB" id="A0A1T5L059"/>
<dbReference type="PANTHER" id="PTHR40111">
    <property type="entry name" value="CEPHALOSPORIN-C DEACETYLASE"/>
    <property type="match status" value="1"/>
</dbReference>
<evidence type="ECO:0000256" key="3">
    <source>
        <dbReference type="SAM" id="MobiDB-lite"/>
    </source>
</evidence>
<dbReference type="Pfam" id="PF05448">
    <property type="entry name" value="AXE1"/>
    <property type="match status" value="1"/>
</dbReference>
<gene>
    <name evidence="5" type="ORF">SAMN06309945_2780</name>
</gene>
<feature type="active site" description="Charge relay system" evidence="1">
    <location>
        <position position="304"/>
    </location>
</feature>
<dbReference type="InterPro" id="IPR008391">
    <property type="entry name" value="AXE1_dom"/>
</dbReference>
<dbReference type="GO" id="GO:0052689">
    <property type="term" value="F:carboxylic ester hydrolase activity"/>
    <property type="evidence" value="ECO:0007669"/>
    <property type="project" value="TreeGrafter"/>
</dbReference>
<dbReference type="Proteomes" id="UP000190857">
    <property type="component" value="Unassembled WGS sequence"/>
</dbReference>
<accession>A0A1T5L059</accession>
<feature type="region of interest" description="Disordered" evidence="3">
    <location>
        <begin position="122"/>
        <end position="141"/>
    </location>
</feature>
<dbReference type="Gene3D" id="3.40.50.1820">
    <property type="entry name" value="alpha/beta hydrolase"/>
    <property type="match status" value="1"/>
</dbReference>
<dbReference type="GO" id="GO:0005976">
    <property type="term" value="P:polysaccharide metabolic process"/>
    <property type="evidence" value="ECO:0007669"/>
    <property type="project" value="TreeGrafter"/>
</dbReference>
<dbReference type="PANTHER" id="PTHR40111:SF1">
    <property type="entry name" value="CEPHALOSPORIN-C DEACETYLASE"/>
    <property type="match status" value="1"/>
</dbReference>
<evidence type="ECO:0000313" key="6">
    <source>
        <dbReference type="Proteomes" id="UP000190857"/>
    </source>
</evidence>
<evidence type="ECO:0000259" key="4">
    <source>
        <dbReference type="Pfam" id="PF05448"/>
    </source>
</evidence>
<evidence type="ECO:0000256" key="2">
    <source>
        <dbReference type="PIRSR" id="PIRSR639069-2"/>
    </source>
</evidence>
<feature type="binding site" evidence="2">
    <location>
        <position position="93"/>
    </location>
    <ligand>
        <name>substrate</name>
    </ligand>
</feature>
<keyword evidence="6" id="KW-1185">Reference proteome</keyword>
<dbReference type="EMBL" id="FUZP01000003">
    <property type="protein sequence ID" value="SKC69280.1"/>
    <property type="molecule type" value="Genomic_DNA"/>
</dbReference>